<feature type="transmembrane region" description="Helical" evidence="1">
    <location>
        <begin position="57"/>
        <end position="77"/>
    </location>
</feature>
<feature type="transmembrane region" description="Helical" evidence="1">
    <location>
        <begin position="32"/>
        <end position="50"/>
    </location>
</feature>
<name>A0ABN1R0Y0_9ACTN</name>
<keyword evidence="1" id="KW-0472">Membrane</keyword>
<proteinExistence type="predicted"/>
<protein>
    <submittedName>
        <fullName evidence="2">Uncharacterized protein</fullName>
    </submittedName>
</protein>
<evidence type="ECO:0000313" key="3">
    <source>
        <dbReference type="Proteomes" id="UP001501578"/>
    </source>
</evidence>
<sequence>MLGFCSVVSWGALVAAYYFHLWLERGLSPWPLAYPVLWLVAVALTTWWAVRLGRRRLLPVMAAQIIVGVAIGALIPWERVFRQTWFDLHRTAFAEVARIGDTFPQGHSVLPDRHRRLLLGSAAVDREGDVLFLAVAEMKPERIGFTRVLSADTDPCALLNEDEYEQYVCTPLDDGWWWTGDNWPIEK</sequence>
<dbReference type="Proteomes" id="UP001501578">
    <property type="component" value="Unassembled WGS sequence"/>
</dbReference>
<keyword evidence="1" id="KW-1133">Transmembrane helix</keyword>
<organism evidence="2 3">
    <name type="scientific">Nonomuraea longicatena</name>
    <dbReference type="NCBI Taxonomy" id="83682"/>
    <lineage>
        <taxon>Bacteria</taxon>
        <taxon>Bacillati</taxon>
        <taxon>Actinomycetota</taxon>
        <taxon>Actinomycetes</taxon>
        <taxon>Streptosporangiales</taxon>
        <taxon>Streptosporangiaceae</taxon>
        <taxon>Nonomuraea</taxon>
    </lineage>
</organism>
<evidence type="ECO:0000313" key="2">
    <source>
        <dbReference type="EMBL" id="GAA0950214.1"/>
    </source>
</evidence>
<reference evidence="2 3" key="1">
    <citation type="journal article" date="2019" name="Int. J. Syst. Evol. Microbiol.">
        <title>The Global Catalogue of Microorganisms (GCM) 10K type strain sequencing project: providing services to taxonomists for standard genome sequencing and annotation.</title>
        <authorList>
            <consortium name="The Broad Institute Genomics Platform"/>
            <consortium name="The Broad Institute Genome Sequencing Center for Infectious Disease"/>
            <person name="Wu L."/>
            <person name="Ma J."/>
        </authorList>
    </citation>
    <scope>NUCLEOTIDE SEQUENCE [LARGE SCALE GENOMIC DNA]</scope>
    <source>
        <strain evidence="2 3">JCM 11136</strain>
    </source>
</reference>
<gene>
    <name evidence="2" type="ORF">GCM10009560_69360</name>
</gene>
<evidence type="ECO:0000256" key="1">
    <source>
        <dbReference type="SAM" id="Phobius"/>
    </source>
</evidence>
<comment type="caution">
    <text evidence="2">The sequence shown here is derived from an EMBL/GenBank/DDBJ whole genome shotgun (WGS) entry which is preliminary data.</text>
</comment>
<dbReference type="EMBL" id="BAAAHQ010000046">
    <property type="protein sequence ID" value="GAA0950214.1"/>
    <property type="molecule type" value="Genomic_DNA"/>
</dbReference>
<keyword evidence="3" id="KW-1185">Reference proteome</keyword>
<accession>A0ABN1R0Y0</accession>
<keyword evidence="1" id="KW-0812">Transmembrane</keyword>